<dbReference type="Proteomes" id="UP000295325">
    <property type="component" value="Unassembled WGS sequence"/>
</dbReference>
<dbReference type="InterPro" id="IPR052390">
    <property type="entry name" value="tRNA_nt/polyA_polymerase"/>
</dbReference>
<comment type="cofactor">
    <cofactor evidence="1">
        <name>Mg(2+)</name>
        <dbReference type="ChEBI" id="CHEBI:18420"/>
    </cofactor>
</comment>
<evidence type="ECO:0000256" key="4">
    <source>
        <dbReference type="ARBA" id="ARBA00022679"/>
    </source>
</evidence>
<name>A0A4R7KRK3_9CLOT</name>
<keyword evidence="5" id="KW-0819">tRNA processing</keyword>
<evidence type="ECO:0000256" key="11">
    <source>
        <dbReference type="RuleBase" id="RU003953"/>
    </source>
</evidence>
<protein>
    <submittedName>
        <fullName evidence="13">tRNA nucleotidyltransferase/poly(A) polymerase</fullName>
    </submittedName>
</protein>
<evidence type="ECO:0000256" key="7">
    <source>
        <dbReference type="ARBA" id="ARBA00022723"/>
    </source>
</evidence>
<evidence type="ECO:0000256" key="10">
    <source>
        <dbReference type="ARBA" id="ARBA00022884"/>
    </source>
</evidence>
<dbReference type="OrthoDB" id="9805698at2"/>
<dbReference type="PANTHER" id="PTHR47788">
    <property type="entry name" value="POLYA POLYMERASE"/>
    <property type="match status" value="1"/>
</dbReference>
<dbReference type="Gene3D" id="1.10.3090.10">
    <property type="entry name" value="cca-adding enzyme, domain 2"/>
    <property type="match status" value="1"/>
</dbReference>
<evidence type="ECO:0000313" key="14">
    <source>
        <dbReference type="Proteomes" id="UP000295325"/>
    </source>
</evidence>
<dbReference type="GO" id="GO:0000166">
    <property type="term" value="F:nucleotide binding"/>
    <property type="evidence" value="ECO:0007669"/>
    <property type="project" value="UniProtKB-KW"/>
</dbReference>
<dbReference type="SUPFAM" id="SSF81891">
    <property type="entry name" value="Poly A polymerase C-terminal region-like"/>
    <property type="match status" value="1"/>
</dbReference>
<dbReference type="InterPro" id="IPR043519">
    <property type="entry name" value="NT_sf"/>
</dbReference>
<keyword evidence="9" id="KW-0460">Magnesium</keyword>
<evidence type="ECO:0000256" key="5">
    <source>
        <dbReference type="ARBA" id="ARBA00022694"/>
    </source>
</evidence>
<accession>A0A4R7KRK3</accession>
<evidence type="ECO:0000256" key="8">
    <source>
        <dbReference type="ARBA" id="ARBA00022741"/>
    </source>
</evidence>
<feature type="domain" description="Poly A polymerase head" evidence="12">
    <location>
        <begin position="24"/>
        <end position="153"/>
    </location>
</feature>
<keyword evidence="4 11" id="KW-0808">Transferase</keyword>
<dbReference type="Gene3D" id="3.30.460.10">
    <property type="entry name" value="Beta Polymerase, domain 2"/>
    <property type="match status" value="1"/>
</dbReference>
<evidence type="ECO:0000256" key="9">
    <source>
        <dbReference type="ARBA" id="ARBA00022842"/>
    </source>
</evidence>
<proteinExistence type="inferred from homology"/>
<organism evidence="13 14">
    <name type="scientific">Fonticella tunisiensis</name>
    <dbReference type="NCBI Taxonomy" id="1096341"/>
    <lineage>
        <taxon>Bacteria</taxon>
        <taxon>Bacillati</taxon>
        <taxon>Bacillota</taxon>
        <taxon>Clostridia</taxon>
        <taxon>Eubacteriales</taxon>
        <taxon>Clostridiaceae</taxon>
        <taxon>Fonticella</taxon>
    </lineage>
</organism>
<keyword evidence="14" id="KW-1185">Reference proteome</keyword>
<evidence type="ECO:0000313" key="13">
    <source>
        <dbReference type="EMBL" id="TDT61917.1"/>
    </source>
</evidence>
<keyword evidence="7" id="KW-0479">Metal-binding</keyword>
<dbReference type="PANTHER" id="PTHR47788:SF1">
    <property type="entry name" value="A-ADDING TRNA NUCLEOTIDYLTRANSFERASE"/>
    <property type="match status" value="1"/>
</dbReference>
<dbReference type="GO" id="GO:0016779">
    <property type="term" value="F:nucleotidyltransferase activity"/>
    <property type="evidence" value="ECO:0007669"/>
    <property type="project" value="UniProtKB-KW"/>
</dbReference>
<reference evidence="13 14" key="1">
    <citation type="submission" date="2019-03" db="EMBL/GenBank/DDBJ databases">
        <title>Genomic Encyclopedia of Type Strains, Phase IV (KMG-IV): sequencing the most valuable type-strain genomes for metagenomic binning, comparative biology and taxonomic classification.</title>
        <authorList>
            <person name="Goeker M."/>
        </authorList>
    </citation>
    <scope>NUCLEOTIDE SEQUENCE [LARGE SCALE GENOMIC DNA]</scope>
    <source>
        <strain evidence="13 14">DSM 24455</strain>
    </source>
</reference>
<comment type="similarity">
    <text evidence="2 11">Belongs to the tRNA nucleotidyltransferase/poly(A) polymerase family.</text>
</comment>
<dbReference type="CDD" id="cd05398">
    <property type="entry name" value="NT_ClassII-CCAase"/>
    <property type="match status" value="1"/>
</dbReference>
<dbReference type="EMBL" id="SOAZ01000005">
    <property type="protein sequence ID" value="TDT61917.1"/>
    <property type="molecule type" value="Genomic_DNA"/>
</dbReference>
<evidence type="ECO:0000259" key="12">
    <source>
        <dbReference type="Pfam" id="PF01743"/>
    </source>
</evidence>
<keyword evidence="10 11" id="KW-0694">RNA-binding</keyword>
<dbReference type="AlphaFoldDB" id="A0A4R7KRK3"/>
<keyword evidence="8" id="KW-0547">Nucleotide-binding</keyword>
<sequence>MLNLQKYDIIGLFSKIFNSMNLRAYLVGGAVRDMYLGIVPLDFDFVVEIGEEEHLNAFEKITSILKCKSKYNSYYHTGKFSINGEDVDFIMARDESYSGIASKPRVWSSNIIKDLGRRDFTINSIAVSLYGDEYGRIIDPFNGLLDLKRKKIRVLHDKSFMDDPTRIFRGIKYLSRFDFEFDRKTYELILCAIERGAMLYLKSERVRQELEKILEEKNIYKGIKYIKKTKILNSVIGKEVFINTCFDEASFLNLKFKNKLAVLLYRNSIDIIKEIEEYLKPGASFSDLCLKIKELKEATLKQDDSLYTSLFNCQNVVADEILRTLFKKDKRIDGFLRFKKIVKLSRHQFDKANKRGEGQDFIDVKLDALYSFLRGELNGYNKL</sequence>
<keyword evidence="6" id="KW-0548">Nucleotidyltransferase</keyword>
<evidence type="ECO:0000256" key="6">
    <source>
        <dbReference type="ARBA" id="ARBA00022695"/>
    </source>
</evidence>
<dbReference type="GO" id="GO:0046872">
    <property type="term" value="F:metal ion binding"/>
    <property type="evidence" value="ECO:0007669"/>
    <property type="project" value="UniProtKB-KW"/>
</dbReference>
<evidence type="ECO:0000256" key="2">
    <source>
        <dbReference type="ARBA" id="ARBA00007265"/>
    </source>
</evidence>
<dbReference type="Pfam" id="PF01743">
    <property type="entry name" value="PolyA_pol"/>
    <property type="match status" value="1"/>
</dbReference>
<dbReference type="InterPro" id="IPR002646">
    <property type="entry name" value="PolA_pol_head_dom"/>
</dbReference>
<comment type="caution">
    <text evidence="13">The sequence shown here is derived from an EMBL/GenBank/DDBJ whole genome shotgun (WGS) entry which is preliminary data.</text>
</comment>
<dbReference type="SUPFAM" id="SSF81301">
    <property type="entry name" value="Nucleotidyltransferase"/>
    <property type="match status" value="1"/>
</dbReference>
<evidence type="ECO:0000256" key="1">
    <source>
        <dbReference type="ARBA" id="ARBA00001946"/>
    </source>
</evidence>
<gene>
    <name evidence="13" type="ORF">EDD71_10596</name>
</gene>
<dbReference type="GO" id="GO:0000049">
    <property type="term" value="F:tRNA binding"/>
    <property type="evidence" value="ECO:0007669"/>
    <property type="project" value="UniProtKB-KW"/>
</dbReference>
<keyword evidence="3" id="KW-0820">tRNA-binding</keyword>
<evidence type="ECO:0000256" key="3">
    <source>
        <dbReference type="ARBA" id="ARBA00022555"/>
    </source>
</evidence>
<dbReference type="GO" id="GO:0008033">
    <property type="term" value="P:tRNA processing"/>
    <property type="evidence" value="ECO:0007669"/>
    <property type="project" value="UniProtKB-KW"/>
</dbReference>